<keyword evidence="4" id="KW-0472">Membrane</keyword>
<sequence length="130" mass="14770">MIRPKDKFLKRSFCFGNVLALLQKAVKGATSLFHMSAIAMGVMFQSPPVFFALLICFLFGSAYSVEDIPDVDGDRDFGIQSLSVSFGQKRVSNFYNNNRKAFCSLPMPLPWVYLLTRLTERNRYQLLNNA</sequence>
<comment type="subcellular location">
    <subcellularLocation>
        <location evidence="1">Plastid</location>
        <location evidence="1">Chloroplast membrane</location>
        <topology evidence="1">Multi-pass membrane protein</topology>
    </subcellularLocation>
</comment>
<protein>
    <submittedName>
        <fullName evidence="5">Uncharacterized protein</fullName>
    </submittedName>
</protein>
<reference evidence="5" key="1">
    <citation type="submission" date="2023-02" db="EMBL/GenBank/DDBJ databases">
        <title>Genome of toxic invasive species Heracleum sosnowskyi carries increased number of genes despite the absence of recent whole-genome duplications.</title>
        <authorList>
            <person name="Schelkunov M."/>
            <person name="Shtratnikova V."/>
            <person name="Makarenko M."/>
            <person name="Klepikova A."/>
            <person name="Omelchenko D."/>
            <person name="Novikova G."/>
            <person name="Obukhova E."/>
            <person name="Bogdanov V."/>
            <person name="Penin A."/>
            <person name="Logacheva M."/>
        </authorList>
    </citation>
    <scope>NUCLEOTIDE SEQUENCE</scope>
    <source>
        <strain evidence="5">Hsosn_3</strain>
        <tissue evidence="5">Leaf</tissue>
    </source>
</reference>
<dbReference type="PANTHER" id="PTHR43009">
    <property type="entry name" value="HOMOGENTISATE SOLANESYLTRANSFERASE, CHLOROPLASTIC"/>
    <property type="match status" value="1"/>
</dbReference>
<keyword evidence="4" id="KW-0812">Transmembrane</keyword>
<evidence type="ECO:0000313" key="6">
    <source>
        <dbReference type="Proteomes" id="UP001237642"/>
    </source>
</evidence>
<dbReference type="EMBL" id="JAUIZM010000005">
    <property type="protein sequence ID" value="KAK1383432.1"/>
    <property type="molecule type" value="Genomic_DNA"/>
</dbReference>
<proteinExistence type="inferred from homology"/>
<evidence type="ECO:0000256" key="1">
    <source>
        <dbReference type="ARBA" id="ARBA00004508"/>
    </source>
</evidence>
<comment type="caution">
    <text evidence="5">The sequence shown here is derived from an EMBL/GenBank/DDBJ whole genome shotgun (WGS) entry which is preliminary data.</text>
</comment>
<keyword evidence="4" id="KW-1133">Transmembrane helix</keyword>
<keyword evidence="6" id="KW-1185">Reference proteome</keyword>
<reference evidence="5" key="2">
    <citation type="submission" date="2023-05" db="EMBL/GenBank/DDBJ databases">
        <authorList>
            <person name="Schelkunov M.I."/>
        </authorList>
    </citation>
    <scope>NUCLEOTIDE SEQUENCE</scope>
    <source>
        <strain evidence="5">Hsosn_3</strain>
        <tissue evidence="5">Leaf</tissue>
    </source>
</reference>
<accession>A0AAD8MSJ6</accession>
<name>A0AAD8MSJ6_9APIA</name>
<dbReference type="GO" id="GO:0016740">
    <property type="term" value="F:transferase activity"/>
    <property type="evidence" value="ECO:0007669"/>
    <property type="project" value="UniProtKB-KW"/>
</dbReference>
<evidence type="ECO:0000256" key="4">
    <source>
        <dbReference type="SAM" id="Phobius"/>
    </source>
</evidence>
<evidence type="ECO:0000313" key="5">
    <source>
        <dbReference type="EMBL" id="KAK1383432.1"/>
    </source>
</evidence>
<evidence type="ECO:0000256" key="2">
    <source>
        <dbReference type="ARBA" id="ARBA00005985"/>
    </source>
</evidence>
<keyword evidence="3" id="KW-0808">Transferase</keyword>
<gene>
    <name evidence="5" type="ORF">POM88_021167</name>
</gene>
<comment type="similarity">
    <text evidence="2">Belongs to the UbiA prenyltransferase family.</text>
</comment>
<evidence type="ECO:0000256" key="3">
    <source>
        <dbReference type="ARBA" id="ARBA00022679"/>
    </source>
</evidence>
<feature type="transmembrane region" description="Helical" evidence="4">
    <location>
        <begin position="38"/>
        <end position="59"/>
    </location>
</feature>
<dbReference type="PANTHER" id="PTHR43009:SF7">
    <property type="entry name" value="HOMOGENTISATE GERANYLGERANYLTRANSFERASE, CHLOROPLASTIC"/>
    <property type="match status" value="1"/>
</dbReference>
<dbReference type="AlphaFoldDB" id="A0AAD8MSJ6"/>
<dbReference type="Proteomes" id="UP001237642">
    <property type="component" value="Unassembled WGS sequence"/>
</dbReference>
<organism evidence="5 6">
    <name type="scientific">Heracleum sosnowskyi</name>
    <dbReference type="NCBI Taxonomy" id="360622"/>
    <lineage>
        <taxon>Eukaryota</taxon>
        <taxon>Viridiplantae</taxon>
        <taxon>Streptophyta</taxon>
        <taxon>Embryophyta</taxon>
        <taxon>Tracheophyta</taxon>
        <taxon>Spermatophyta</taxon>
        <taxon>Magnoliopsida</taxon>
        <taxon>eudicotyledons</taxon>
        <taxon>Gunneridae</taxon>
        <taxon>Pentapetalae</taxon>
        <taxon>asterids</taxon>
        <taxon>campanulids</taxon>
        <taxon>Apiales</taxon>
        <taxon>Apiaceae</taxon>
        <taxon>Apioideae</taxon>
        <taxon>apioid superclade</taxon>
        <taxon>Tordylieae</taxon>
        <taxon>Tordyliinae</taxon>
        <taxon>Heracleum</taxon>
    </lineage>
</organism>